<feature type="compositionally biased region" description="Low complexity" evidence="2">
    <location>
        <begin position="194"/>
        <end position="206"/>
    </location>
</feature>
<sequence>MDHFKNKNQREEEEKRRGEKEVAREEKDVSISDMSFSGEESDPVEETPGRQLRSQTQKAESASKLKLASGPTKKRALKSSDEEAYLAVPKMSTATRGRKRGTAAGMHSFLKAAKEHLAEGLESDVDDSDPTYRASLRKPVSPRKVGPLRDSEHSAEEERRRLCADNARLARELELVRAELRAFKEAYSESQKRTAANAAPTEAPQAHSNLEEVLKSALEGMRRELLQSVGGLVNARLESLESRLPPEPVLRPPLRADKRQPPPPRPETRSGLAPGAIGGDPGATQAPKAKPRLARRRPTKPTGPPPPPSSSQDVRGSAGRAGQEDHTPQTAGSEVQWSKVVGRKAKGKGKTPASAGAPSQTGTSRKGAVGPPPTKAVKIVAPKTAAISLTLKKGATISTAEGQVTEARYVEVLAKAKASIRLSDFGLETIRIRTSMTGSKLMEVGGETPEETADRLASELTKVIGAMADIARPSKLVDLRISGLDETVTQEEVATKVATVGGCSPSAVKVGLIRPSFWGGGSALVKCPATAAKAAVTIGKVAIGWSMATINAVKARPLRCYKCMLLGHTRALCPTEVENGQLCFRCGEAGHKAAACEAPCKCAVCAKAGRPHVHVMGGDKCVPPTVKGRASAGRPRPSPPQNCQPAEETMQVS</sequence>
<dbReference type="GO" id="GO:0008270">
    <property type="term" value="F:zinc ion binding"/>
    <property type="evidence" value="ECO:0007669"/>
    <property type="project" value="UniProtKB-KW"/>
</dbReference>
<feature type="domain" description="CCHC-type" evidence="3">
    <location>
        <begin position="583"/>
        <end position="596"/>
    </location>
</feature>
<dbReference type="SMART" id="SM00343">
    <property type="entry name" value="ZnF_C2HC"/>
    <property type="match status" value="2"/>
</dbReference>
<accession>A0AAJ6YZ22</accession>
<evidence type="ECO:0000256" key="1">
    <source>
        <dbReference type="PROSITE-ProRule" id="PRU00047"/>
    </source>
</evidence>
<evidence type="ECO:0000256" key="2">
    <source>
        <dbReference type="SAM" id="MobiDB-lite"/>
    </source>
</evidence>
<feature type="region of interest" description="Disordered" evidence="2">
    <location>
        <begin position="626"/>
        <end position="653"/>
    </location>
</feature>
<feature type="region of interest" description="Disordered" evidence="2">
    <location>
        <begin position="1"/>
        <end position="85"/>
    </location>
</feature>
<keyword evidence="1" id="KW-0479">Metal-binding</keyword>
<dbReference type="AlphaFoldDB" id="A0AAJ6YZ22"/>
<evidence type="ECO:0000313" key="4">
    <source>
        <dbReference type="RefSeq" id="XP_013161869.1"/>
    </source>
</evidence>
<gene>
    <name evidence="4" type="primary">LOC106113582</name>
</gene>
<evidence type="ECO:0000259" key="3">
    <source>
        <dbReference type="PROSITE" id="PS50158"/>
    </source>
</evidence>
<feature type="compositionally biased region" description="Basic and acidic residues" evidence="2">
    <location>
        <begin position="1"/>
        <end position="30"/>
    </location>
</feature>
<dbReference type="PROSITE" id="PS50158">
    <property type="entry name" value="ZF_CCHC"/>
    <property type="match status" value="1"/>
</dbReference>
<dbReference type="KEGG" id="pxu:106113582"/>
<name>A0AAJ6YZ22_PAPXU</name>
<dbReference type="Gene3D" id="4.10.60.10">
    <property type="entry name" value="Zinc finger, CCHC-type"/>
    <property type="match status" value="1"/>
</dbReference>
<feature type="region of interest" description="Disordered" evidence="2">
    <location>
        <begin position="237"/>
        <end position="374"/>
    </location>
</feature>
<feature type="region of interest" description="Disordered" evidence="2">
    <location>
        <begin position="186"/>
        <end position="209"/>
    </location>
</feature>
<feature type="compositionally biased region" description="Basic and acidic residues" evidence="2">
    <location>
        <begin position="147"/>
        <end position="160"/>
    </location>
</feature>
<dbReference type="InterPro" id="IPR001878">
    <property type="entry name" value="Znf_CCHC"/>
</dbReference>
<feature type="region of interest" description="Disordered" evidence="2">
    <location>
        <begin position="120"/>
        <end position="160"/>
    </location>
</feature>
<dbReference type="InterPro" id="IPR036875">
    <property type="entry name" value="Znf_CCHC_sf"/>
</dbReference>
<dbReference type="Proteomes" id="UP000694872">
    <property type="component" value="Unplaced"/>
</dbReference>
<proteinExistence type="predicted"/>
<feature type="compositionally biased region" description="Basic residues" evidence="2">
    <location>
        <begin position="289"/>
        <end position="299"/>
    </location>
</feature>
<dbReference type="SUPFAM" id="SSF57756">
    <property type="entry name" value="Retrovirus zinc finger-like domains"/>
    <property type="match status" value="1"/>
</dbReference>
<reference evidence="4" key="1">
    <citation type="submission" date="2025-08" db="UniProtKB">
        <authorList>
            <consortium name="RefSeq"/>
        </authorList>
    </citation>
    <scope>IDENTIFICATION</scope>
</reference>
<keyword evidence="1" id="KW-0863">Zinc-finger</keyword>
<dbReference type="GeneID" id="106113582"/>
<keyword evidence="1" id="KW-0862">Zinc</keyword>
<dbReference type="GO" id="GO:0003676">
    <property type="term" value="F:nucleic acid binding"/>
    <property type="evidence" value="ECO:0007669"/>
    <property type="project" value="InterPro"/>
</dbReference>
<organism evidence="4">
    <name type="scientific">Papilio xuthus</name>
    <name type="common">Asian swallowtail butterfly</name>
    <dbReference type="NCBI Taxonomy" id="66420"/>
    <lineage>
        <taxon>Eukaryota</taxon>
        <taxon>Metazoa</taxon>
        <taxon>Ecdysozoa</taxon>
        <taxon>Arthropoda</taxon>
        <taxon>Hexapoda</taxon>
        <taxon>Insecta</taxon>
        <taxon>Pterygota</taxon>
        <taxon>Neoptera</taxon>
        <taxon>Endopterygota</taxon>
        <taxon>Lepidoptera</taxon>
        <taxon>Glossata</taxon>
        <taxon>Ditrysia</taxon>
        <taxon>Papilionoidea</taxon>
        <taxon>Papilionidae</taxon>
        <taxon>Papilioninae</taxon>
        <taxon>Papilio</taxon>
    </lineage>
</organism>
<protein>
    <submittedName>
        <fullName evidence="4">Uncharacterized protein LOC106113582</fullName>
    </submittedName>
</protein>
<dbReference type="RefSeq" id="XP_013161869.1">
    <property type="nucleotide sequence ID" value="XM_013306415.1"/>
</dbReference>